<dbReference type="RefSeq" id="WP_026736912.1">
    <property type="nucleotide sequence ID" value="NZ_AP019822.1"/>
</dbReference>
<proteinExistence type="predicted"/>
<sequence length="424" mass="51806">MQGEREREELEKKLLGNSSRELFFELKNETDKRFSEIKEKFFEVQNNNYEELFIETLLVDEKEAYKFGGAFYPIVSENQNISDIFNENIYFENMYLDVPYYQLKDIEEETFNAWIHTDDETYEIKVVLEKDIRYGEKIKRLYEAFELNGQNWNTVNMSHIKRMYRIKVSDYDFEMTDKIYEGVKNKKYKIDYDFEYYDDNVIRGKKLLWNVEEKQIKSTIFIRPTKVDISFEYILKFDENEKLLIENNDKNDILCCYTENKNELSIISRRDDNSIWKVFSIKSVELCRKIMEMNFNKENLDYIHFTNYREISFVDKIRKHYNNENGIRSKAYLEKKFFDYEFIKNNFELKDVVFNKEKEKNIDVYNCNEFVETDFDLFQKKGKIVLNLFVKCLNRNKYTEDMLSFIVSEIQWRMPEYDCRGYLI</sequence>
<evidence type="ECO:0000313" key="1">
    <source>
        <dbReference type="EMBL" id="BBM35300.1"/>
    </source>
</evidence>
<name>A0A510J7N9_9FUSO</name>
<dbReference type="OrthoDB" id="78690at2"/>
<protein>
    <submittedName>
        <fullName evidence="1">Uncharacterized protein</fullName>
    </submittedName>
</protein>
<organism evidence="1 2">
    <name type="scientific">Pseudoleptotrichia goodfellowii</name>
    <dbReference type="NCBI Taxonomy" id="157692"/>
    <lineage>
        <taxon>Bacteria</taxon>
        <taxon>Fusobacteriati</taxon>
        <taxon>Fusobacteriota</taxon>
        <taxon>Fusobacteriia</taxon>
        <taxon>Fusobacteriales</taxon>
        <taxon>Leptotrichiaceae</taxon>
        <taxon>Pseudoleptotrichia</taxon>
    </lineage>
</organism>
<accession>A0A510J7N9</accession>
<dbReference type="STRING" id="714315.GCA_000516535_00222"/>
<reference evidence="1 2" key="1">
    <citation type="submission" date="2019-07" db="EMBL/GenBank/DDBJ databases">
        <title>Complete Genome Sequence of Leptotrichia goodfellowii Strain JCM 16774.</title>
        <authorList>
            <person name="Watanabe S."/>
            <person name="Cui L."/>
        </authorList>
    </citation>
    <scope>NUCLEOTIDE SEQUENCE [LARGE SCALE GENOMIC DNA]</scope>
    <source>
        <strain evidence="1 2">JCM16774</strain>
    </source>
</reference>
<dbReference type="KEGG" id="lgo:JCM16774_0207"/>
<dbReference type="EMBL" id="AP019822">
    <property type="protein sequence ID" value="BBM35300.1"/>
    <property type="molecule type" value="Genomic_DNA"/>
</dbReference>
<gene>
    <name evidence="1" type="ORF">JCM16774_0207</name>
</gene>
<dbReference type="Proteomes" id="UP000321606">
    <property type="component" value="Chromosome"/>
</dbReference>
<dbReference type="AlphaFoldDB" id="A0A510J7N9"/>
<evidence type="ECO:0000313" key="2">
    <source>
        <dbReference type="Proteomes" id="UP000321606"/>
    </source>
</evidence>